<evidence type="ECO:0000313" key="3">
    <source>
        <dbReference type="Proteomes" id="UP000651208"/>
    </source>
</evidence>
<reference evidence="2 3" key="1">
    <citation type="submission" date="2020-06" db="EMBL/GenBank/DDBJ databases">
        <title>Frischella cerana isolated from Apis cerana gut homogenate.</title>
        <authorList>
            <person name="Wolter L.A."/>
            <person name="Suenami S."/>
            <person name="Miyazaki R."/>
        </authorList>
    </citation>
    <scope>NUCLEOTIDE SEQUENCE [LARGE SCALE GENOMIC DNA]</scope>
    <source>
        <strain evidence="2 3">Ac13</strain>
    </source>
</reference>
<proteinExistence type="predicted"/>
<sequence length="262" mass="30060">MKTIVIPFIIIFLMIGCNQMANSQPINKNKKDDLITQIMQAPLASPPIGDKHVLYPFATHWQHAETESERSGNEKAFDELAGNLDKQSQSEQSYKITLTQENLKQIVQDSYDIPFNINDILNQKITVHVEKIAGFPQFDLFLLTTENLELECNHCEYGRHLIFQSIISISSDQIVDKLAATYEYGNDLGRSYRFFYYDNGKIIIRDFGSDETDSAANEKRTYQLTPQGKFIRYYDTNGSFQNTDLNDTEEGLVQNHTREGYG</sequence>
<protein>
    <recommendedName>
        <fullName evidence="4">Lipoprotein</fullName>
    </recommendedName>
</protein>
<evidence type="ECO:0008006" key="4">
    <source>
        <dbReference type="Google" id="ProtNLM"/>
    </source>
</evidence>
<dbReference type="RefSeq" id="WP_187755591.1">
    <property type="nucleotide sequence ID" value="NZ_JABURY010000016.1"/>
</dbReference>
<name>A0ABR7QY47_9GAMM</name>
<evidence type="ECO:0000313" key="2">
    <source>
        <dbReference type="EMBL" id="MBC9131151.1"/>
    </source>
</evidence>
<dbReference type="PROSITE" id="PS51257">
    <property type="entry name" value="PROKAR_LIPOPROTEIN"/>
    <property type="match status" value="1"/>
</dbReference>
<keyword evidence="3" id="KW-1185">Reference proteome</keyword>
<organism evidence="2 3">
    <name type="scientific">Frischella japonica</name>
    <dbReference type="NCBI Taxonomy" id="2741544"/>
    <lineage>
        <taxon>Bacteria</taxon>
        <taxon>Pseudomonadati</taxon>
        <taxon>Pseudomonadota</taxon>
        <taxon>Gammaproteobacteria</taxon>
        <taxon>Orbales</taxon>
        <taxon>Orbaceae</taxon>
        <taxon>Frischella</taxon>
    </lineage>
</organism>
<dbReference type="Proteomes" id="UP000651208">
    <property type="component" value="Unassembled WGS sequence"/>
</dbReference>
<evidence type="ECO:0000256" key="1">
    <source>
        <dbReference type="SAM" id="MobiDB-lite"/>
    </source>
</evidence>
<comment type="caution">
    <text evidence="2">The sequence shown here is derived from an EMBL/GenBank/DDBJ whole genome shotgun (WGS) entry which is preliminary data.</text>
</comment>
<gene>
    <name evidence="2" type="ORF">FcAc13_07495</name>
</gene>
<dbReference type="EMBL" id="JABURY010000016">
    <property type="protein sequence ID" value="MBC9131151.1"/>
    <property type="molecule type" value="Genomic_DNA"/>
</dbReference>
<feature type="region of interest" description="Disordered" evidence="1">
    <location>
        <begin position="241"/>
        <end position="262"/>
    </location>
</feature>
<accession>A0ABR7QY47</accession>